<keyword evidence="5 9" id="KW-0067">ATP-binding</keyword>
<evidence type="ECO:0000256" key="7">
    <source>
        <dbReference type="ARBA" id="ARBA00023146"/>
    </source>
</evidence>
<sequence>MKILRGSFSKYYLIKNKEYVKLFSSDVSTKSKKEKASLKKYSDTIFLPKTSFPLKSNAKFEEEIQKQLRENCDQFVIHDGPPYANGDLHLGHAVNKIAKDILGRYKVKRGAKIEFIPGWDCHGLPIELKALADESDNGNALAIRHKAFHFANKTIKKQMKTFKRWGLMADWNNPYFTYDKSYVSKQIEAFGDLYEKGYIYKAFRPVYWSPSNKTTLAEAELEYNSSHDGYSVFVKFPVENIPRELFKDNVSAVVWTTTPWTLVSNQAIAYNKHKEYCIVRCNSSKENFLMATETVERICQELKMSLEIIMRIDASLFQHLRYRSMTNPNDLLSFIDGNFVVMNKGTGLVHCAPNHGYEDYCAAINHGINMGTCVVDENGIFNKEAGHLLEGKYVLGEGSEAVLDIYSNNILQRSKYVHNYPYDWRSNKPVITLPTSQWFFDSSQVREKCVEALESIKFTPECEKQLLINQLLVKPPWCLSRQRSWGVAIPAFYKTSDQFKEYPIISRDLINHISKLINTQGIDIWWTLPKSELVPKYLREKLNLNENCDQLEKETDIFDVWFDSGLSWNNVLKDSKVADVYLEGIDQIRGWFQSSLVLSIALREKAPFKSVCMHGFVVDENGRKMSKSLGNIVNPEDVIQGKNASGADGLRWWVAHNFSHGSIAFKTTHNLKAQIDKIRNTLRFCIASLKDFDNSKTLQFSRLSVLDKYILHLLFEYCAQMEENYSKFDLKQVTRDSMSIINHISAFYFSSIKDRLYCDQNDSERRKSCQTTIFYIYQILLQNISPILPHLCEELFENQSNMSSKYSLH</sequence>
<dbReference type="GO" id="GO:0005739">
    <property type="term" value="C:mitochondrion"/>
    <property type="evidence" value="ECO:0007669"/>
    <property type="project" value="TreeGrafter"/>
</dbReference>
<name>A0A443SD48_9ACAR</name>
<keyword evidence="13" id="KW-1185">Reference proteome</keyword>
<reference evidence="12 13" key="1">
    <citation type="journal article" date="2018" name="Gigascience">
        <title>Genomes of trombidid mites reveal novel predicted allergens and laterally-transferred genes associated with secondary metabolism.</title>
        <authorList>
            <person name="Dong X."/>
            <person name="Chaisiri K."/>
            <person name="Xia D."/>
            <person name="Armstrong S.D."/>
            <person name="Fang Y."/>
            <person name="Donnelly M.J."/>
            <person name="Kadowaki T."/>
            <person name="McGarry J.W."/>
            <person name="Darby A.C."/>
            <person name="Makepeace B.L."/>
        </authorList>
    </citation>
    <scope>NUCLEOTIDE SEQUENCE [LARGE SCALE GENOMIC DNA]</scope>
    <source>
        <strain evidence="12">UoL-UT</strain>
    </source>
</reference>
<dbReference type="InterPro" id="IPR050081">
    <property type="entry name" value="Ile-tRNA_ligase"/>
</dbReference>
<dbReference type="NCBIfam" id="TIGR00392">
    <property type="entry name" value="ileS"/>
    <property type="match status" value="1"/>
</dbReference>
<dbReference type="EC" id="6.1.1.5" evidence="2"/>
<dbReference type="GO" id="GO:0032543">
    <property type="term" value="P:mitochondrial translation"/>
    <property type="evidence" value="ECO:0007669"/>
    <property type="project" value="TreeGrafter"/>
</dbReference>
<dbReference type="InterPro" id="IPR001412">
    <property type="entry name" value="aa-tRNA-synth_I_CS"/>
</dbReference>
<dbReference type="Gene3D" id="1.10.730.20">
    <property type="match status" value="1"/>
</dbReference>
<evidence type="ECO:0000256" key="2">
    <source>
        <dbReference type="ARBA" id="ARBA00013165"/>
    </source>
</evidence>
<organism evidence="12 13">
    <name type="scientific">Leptotrombidium deliense</name>
    <dbReference type="NCBI Taxonomy" id="299467"/>
    <lineage>
        <taxon>Eukaryota</taxon>
        <taxon>Metazoa</taxon>
        <taxon>Ecdysozoa</taxon>
        <taxon>Arthropoda</taxon>
        <taxon>Chelicerata</taxon>
        <taxon>Arachnida</taxon>
        <taxon>Acari</taxon>
        <taxon>Acariformes</taxon>
        <taxon>Trombidiformes</taxon>
        <taxon>Prostigmata</taxon>
        <taxon>Anystina</taxon>
        <taxon>Parasitengona</taxon>
        <taxon>Trombiculoidea</taxon>
        <taxon>Trombiculidae</taxon>
        <taxon>Leptotrombidium</taxon>
    </lineage>
</organism>
<protein>
    <recommendedName>
        <fullName evidence="2">isoleucine--tRNA ligase</fullName>
        <ecNumber evidence="2">6.1.1.5</ecNumber>
    </recommendedName>
    <alternativeName>
        <fullName evidence="8">Isoleucyl-tRNA synthetase</fullName>
    </alternativeName>
</protein>
<evidence type="ECO:0000256" key="9">
    <source>
        <dbReference type="RuleBase" id="RU363035"/>
    </source>
</evidence>
<evidence type="ECO:0000256" key="8">
    <source>
        <dbReference type="ARBA" id="ARBA00032665"/>
    </source>
</evidence>
<evidence type="ECO:0000256" key="5">
    <source>
        <dbReference type="ARBA" id="ARBA00022840"/>
    </source>
</evidence>
<evidence type="ECO:0000256" key="6">
    <source>
        <dbReference type="ARBA" id="ARBA00022917"/>
    </source>
</evidence>
<dbReference type="InterPro" id="IPR009008">
    <property type="entry name" value="Val/Leu/Ile-tRNA-synth_edit"/>
</dbReference>
<dbReference type="GO" id="GO:0000049">
    <property type="term" value="F:tRNA binding"/>
    <property type="evidence" value="ECO:0007669"/>
    <property type="project" value="InterPro"/>
</dbReference>
<dbReference type="SUPFAM" id="SSF50677">
    <property type="entry name" value="ValRS/IleRS/LeuRS editing domain"/>
    <property type="match status" value="1"/>
</dbReference>
<dbReference type="OrthoDB" id="10264412at2759"/>
<evidence type="ECO:0000313" key="12">
    <source>
        <dbReference type="EMBL" id="RWS25478.1"/>
    </source>
</evidence>
<dbReference type="InterPro" id="IPR033708">
    <property type="entry name" value="Anticodon_Ile_BEm"/>
</dbReference>
<evidence type="ECO:0000256" key="4">
    <source>
        <dbReference type="ARBA" id="ARBA00022741"/>
    </source>
</evidence>
<comment type="similarity">
    <text evidence="1 9">Belongs to the class-I aminoacyl-tRNA synthetase family.</text>
</comment>
<dbReference type="PANTHER" id="PTHR42765:SF1">
    <property type="entry name" value="ISOLEUCINE--TRNA LIGASE, MITOCHONDRIAL"/>
    <property type="match status" value="1"/>
</dbReference>
<feature type="domain" description="Aminoacyl-tRNA synthetase class Ia" evidence="10">
    <location>
        <begin position="65"/>
        <end position="657"/>
    </location>
</feature>
<evidence type="ECO:0000259" key="11">
    <source>
        <dbReference type="Pfam" id="PF08264"/>
    </source>
</evidence>
<dbReference type="FunFam" id="3.90.740.10:FF:000009">
    <property type="entry name" value="Isoleucyl-tRNA synthetase 2, mitochondrial"/>
    <property type="match status" value="1"/>
</dbReference>
<dbReference type="GO" id="GO:0006428">
    <property type="term" value="P:isoleucyl-tRNA aminoacylation"/>
    <property type="evidence" value="ECO:0007669"/>
    <property type="project" value="InterPro"/>
</dbReference>
<keyword evidence="7 9" id="KW-0030">Aminoacyl-tRNA synthetase</keyword>
<dbReference type="Gene3D" id="3.90.740.10">
    <property type="entry name" value="Valyl/Leucyl/Isoleucyl-tRNA synthetase, editing domain"/>
    <property type="match status" value="1"/>
</dbReference>
<dbReference type="Gene3D" id="1.10.10.830">
    <property type="entry name" value="Ile-tRNA synthetase CP2 domain-like"/>
    <property type="match status" value="1"/>
</dbReference>
<dbReference type="Proteomes" id="UP000288716">
    <property type="component" value="Unassembled WGS sequence"/>
</dbReference>
<dbReference type="CDD" id="cd07960">
    <property type="entry name" value="Anticodon_Ia_Ile_BEm"/>
    <property type="match status" value="1"/>
</dbReference>
<gene>
    <name evidence="12" type="ORF">B4U80_02119</name>
</gene>
<comment type="caution">
    <text evidence="12">The sequence shown here is derived from an EMBL/GenBank/DDBJ whole genome shotgun (WGS) entry which is preliminary data.</text>
</comment>
<evidence type="ECO:0000256" key="3">
    <source>
        <dbReference type="ARBA" id="ARBA00022598"/>
    </source>
</evidence>
<dbReference type="SUPFAM" id="SSF47323">
    <property type="entry name" value="Anticodon-binding domain of a subclass of class I aminoacyl-tRNA synthetases"/>
    <property type="match status" value="1"/>
</dbReference>
<keyword evidence="4 9" id="KW-0547">Nucleotide-binding</keyword>
<dbReference type="GO" id="GO:0005524">
    <property type="term" value="F:ATP binding"/>
    <property type="evidence" value="ECO:0007669"/>
    <property type="project" value="UniProtKB-KW"/>
</dbReference>
<evidence type="ECO:0000313" key="13">
    <source>
        <dbReference type="Proteomes" id="UP000288716"/>
    </source>
</evidence>
<evidence type="ECO:0000256" key="1">
    <source>
        <dbReference type="ARBA" id="ARBA00005594"/>
    </source>
</evidence>
<feature type="domain" description="Methionyl/Valyl/Leucyl/Isoleucyl-tRNA synthetase anticodon-binding" evidence="11">
    <location>
        <begin position="707"/>
        <end position="806"/>
    </location>
</feature>
<dbReference type="GO" id="GO:0004822">
    <property type="term" value="F:isoleucine-tRNA ligase activity"/>
    <property type="evidence" value="ECO:0007669"/>
    <property type="project" value="UniProtKB-EC"/>
</dbReference>
<keyword evidence="3 9" id="KW-0436">Ligase</keyword>
<dbReference type="EMBL" id="NCKV01003668">
    <property type="protein sequence ID" value="RWS25478.1"/>
    <property type="molecule type" value="Genomic_DNA"/>
</dbReference>
<dbReference type="InterPro" id="IPR013155">
    <property type="entry name" value="M/V/L/I-tRNA-synth_anticd-bd"/>
</dbReference>
<accession>A0A443SD48</accession>
<proteinExistence type="inferred from homology"/>
<dbReference type="AlphaFoldDB" id="A0A443SD48"/>
<dbReference type="InterPro" id="IPR014729">
    <property type="entry name" value="Rossmann-like_a/b/a_fold"/>
</dbReference>
<dbReference type="PROSITE" id="PS00178">
    <property type="entry name" value="AA_TRNA_LIGASE_I"/>
    <property type="match status" value="1"/>
</dbReference>
<dbReference type="InterPro" id="IPR009080">
    <property type="entry name" value="tRNAsynth_Ia_anticodon-bd"/>
</dbReference>
<dbReference type="PANTHER" id="PTHR42765">
    <property type="entry name" value="SOLEUCYL-TRNA SYNTHETASE"/>
    <property type="match status" value="1"/>
</dbReference>
<dbReference type="InterPro" id="IPR002300">
    <property type="entry name" value="aa-tRNA-synth_Ia"/>
</dbReference>
<dbReference type="GO" id="GO:0002161">
    <property type="term" value="F:aminoacyl-tRNA deacylase activity"/>
    <property type="evidence" value="ECO:0007669"/>
    <property type="project" value="InterPro"/>
</dbReference>
<dbReference type="Pfam" id="PF08264">
    <property type="entry name" value="Anticodon_1"/>
    <property type="match status" value="1"/>
</dbReference>
<dbReference type="VEuPathDB" id="VectorBase:LDEU006561"/>
<dbReference type="STRING" id="299467.A0A443SD48"/>
<dbReference type="InterPro" id="IPR002301">
    <property type="entry name" value="Ile-tRNA-ligase"/>
</dbReference>
<evidence type="ECO:0000259" key="10">
    <source>
        <dbReference type="Pfam" id="PF00133"/>
    </source>
</evidence>
<dbReference type="Gene3D" id="3.40.50.620">
    <property type="entry name" value="HUPs"/>
    <property type="match status" value="2"/>
</dbReference>
<dbReference type="Pfam" id="PF00133">
    <property type="entry name" value="tRNA-synt_1"/>
    <property type="match status" value="1"/>
</dbReference>
<keyword evidence="6 9" id="KW-0648">Protein biosynthesis</keyword>
<dbReference type="PRINTS" id="PR00984">
    <property type="entry name" value="TRNASYNTHILE"/>
</dbReference>
<dbReference type="SUPFAM" id="SSF52374">
    <property type="entry name" value="Nucleotidylyl transferase"/>
    <property type="match status" value="1"/>
</dbReference>